<sequence length="159" mass="18965">LEKHINSICERFRTKSVIKQDGYHDTVKYVLLSKGKLSDLFSLKFMHWMKSHFIVAKIGDYDIREAHASISHEGRDKTIFELNSYYFWISRFAVEMFLKQYIHCQTRKSLKQHIIAKPIISLAVMTRLQIDLIDMRTRPDRLNPVIIYNWILTCIDHYS</sequence>
<organism evidence="2 3">
    <name type="scientific">Adineta steineri</name>
    <dbReference type="NCBI Taxonomy" id="433720"/>
    <lineage>
        <taxon>Eukaryota</taxon>
        <taxon>Metazoa</taxon>
        <taxon>Spiralia</taxon>
        <taxon>Gnathifera</taxon>
        <taxon>Rotifera</taxon>
        <taxon>Eurotatoria</taxon>
        <taxon>Bdelloidea</taxon>
        <taxon>Adinetida</taxon>
        <taxon>Adinetidae</taxon>
        <taxon>Adineta</taxon>
    </lineage>
</organism>
<gene>
    <name evidence="2" type="ORF">IZO911_LOCUS37339</name>
</gene>
<dbReference type="Proteomes" id="UP000663860">
    <property type="component" value="Unassembled WGS sequence"/>
</dbReference>
<proteinExistence type="predicted"/>
<dbReference type="Pfam" id="PF17921">
    <property type="entry name" value="Integrase_H2C2"/>
    <property type="match status" value="1"/>
</dbReference>
<accession>A0A815I7N6</accession>
<comment type="caution">
    <text evidence="2">The sequence shown here is derived from an EMBL/GenBank/DDBJ whole genome shotgun (WGS) entry which is preliminary data.</text>
</comment>
<protein>
    <recommendedName>
        <fullName evidence="1">Integrase zinc-binding domain-containing protein</fullName>
    </recommendedName>
</protein>
<evidence type="ECO:0000313" key="2">
    <source>
        <dbReference type="EMBL" id="CAF1361384.1"/>
    </source>
</evidence>
<feature type="non-terminal residue" evidence="2">
    <location>
        <position position="1"/>
    </location>
</feature>
<dbReference type="EMBL" id="CAJNOE010000934">
    <property type="protein sequence ID" value="CAF1361384.1"/>
    <property type="molecule type" value="Genomic_DNA"/>
</dbReference>
<evidence type="ECO:0000313" key="3">
    <source>
        <dbReference type="Proteomes" id="UP000663860"/>
    </source>
</evidence>
<name>A0A815I7N6_9BILA</name>
<dbReference type="InterPro" id="IPR041588">
    <property type="entry name" value="Integrase_H2C2"/>
</dbReference>
<reference evidence="2" key="1">
    <citation type="submission" date="2021-02" db="EMBL/GenBank/DDBJ databases">
        <authorList>
            <person name="Nowell W R."/>
        </authorList>
    </citation>
    <scope>NUCLEOTIDE SEQUENCE</scope>
</reference>
<dbReference type="AlphaFoldDB" id="A0A815I7N6"/>
<evidence type="ECO:0000259" key="1">
    <source>
        <dbReference type="Pfam" id="PF17921"/>
    </source>
</evidence>
<feature type="domain" description="Integrase zinc-binding" evidence="1">
    <location>
        <begin position="63"/>
        <end position="109"/>
    </location>
</feature>